<evidence type="ECO:0000259" key="6">
    <source>
        <dbReference type="Pfam" id="PF24492"/>
    </source>
</evidence>
<keyword evidence="2" id="KW-0963">Cytoplasm</keyword>
<evidence type="ECO:0000256" key="1">
    <source>
        <dbReference type="ARBA" id="ARBA00004496"/>
    </source>
</evidence>
<dbReference type="OrthoDB" id="16066at2759"/>
<dbReference type="Gene3D" id="1.25.10.10">
    <property type="entry name" value="Leucine-rich Repeat Variant"/>
    <property type="match status" value="2"/>
</dbReference>
<evidence type="ECO:0000313" key="8">
    <source>
        <dbReference type="Proteomes" id="UP000631114"/>
    </source>
</evidence>
<dbReference type="GO" id="GO:0036503">
    <property type="term" value="P:ERAD pathway"/>
    <property type="evidence" value="ECO:0007669"/>
    <property type="project" value="TreeGrafter"/>
</dbReference>
<feature type="domain" description="Proteasome adapter and scaffold protein ECM29 HEAT-repeat" evidence="6">
    <location>
        <begin position="1269"/>
        <end position="1428"/>
    </location>
</feature>
<dbReference type="Pfam" id="PF13001">
    <property type="entry name" value="ECM29_N"/>
    <property type="match status" value="1"/>
</dbReference>
<keyword evidence="3" id="KW-0677">Repeat</keyword>
<reference evidence="7 8" key="1">
    <citation type="submission" date="2020-10" db="EMBL/GenBank/DDBJ databases">
        <title>The Coptis chinensis genome and diversification of protoberbering-type alkaloids.</title>
        <authorList>
            <person name="Wang B."/>
            <person name="Shu S."/>
            <person name="Song C."/>
            <person name="Liu Y."/>
        </authorList>
    </citation>
    <scope>NUCLEOTIDE SEQUENCE [LARGE SCALE GENOMIC DNA]</scope>
    <source>
        <strain evidence="7">HL-2020</strain>
        <tissue evidence="7">Leaf</tissue>
    </source>
</reference>
<evidence type="ECO:0008006" key="9">
    <source>
        <dbReference type="Google" id="ProtNLM"/>
    </source>
</evidence>
<organism evidence="7 8">
    <name type="scientific">Coptis chinensis</name>
    <dbReference type="NCBI Taxonomy" id="261450"/>
    <lineage>
        <taxon>Eukaryota</taxon>
        <taxon>Viridiplantae</taxon>
        <taxon>Streptophyta</taxon>
        <taxon>Embryophyta</taxon>
        <taxon>Tracheophyta</taxon>
        <taxon>Spermatophyta</taxon>
        <taxon>Magnoliopsida</taxon>
        <taxon>Ranunculales</taxon>
        <taxon>Ranunculaceae</taxon>
        <taxon>Coptidoideae</taxon>
        <taxon>Coptis</taxon>
    </lineage>
</organism>
<dbReference type="GO" id="GO:0005634">
    <property type="term" value="C:nucleus"/>
    <property type="evidence" value="ECO:0007669"/>
    <property type="project" value="TreeGrafter"/>
</dbReference>
<comment type="subcellular location">
    <subcellularLocation>
        <location evidence="1">Cytoplasm</location>
    </subcellularLocation>
</comment>
<sequence>MAETSTSSLNHEKSDVEKEEILDRMLTRLALTDDSKLEPLLTKLLPYTISSLSSTSTDVRKKVMEILSHVNKRVKHNLEIGLPLLELWKIYIDANTASMVKNFCIIYIEMAFERISTEEKTNMAPELVANVSKLPAQHKDMVLRNVVKVIGECHSRQIDPEVAAKYKMMNDAKDINLFVEFCLHTILYQPPLQGMDCPAGLSKVQSEGVTGKHPLKGEPLLLRKLGILNVVEALELTPEHVYPLYLVACSDSQESVIKRGEELLKRKAAGVNLEDSELINKLFQLFNGTAAVQNIAPEHRVTPGNSSLRARLVSVFCRSITAANTFPSTLQCIFGCIFGSGTTSRLKQLGMEFTVWVFKHATIDQLKLMGPIILSGILRSLDSSSNADSDSIAKDVKNFAFQAIGLLGQRMPQLFRDKIDMAVRLFDALKFEDQTLRLTIQEATNSLAIAYKGAPMNVLKDLETLLLENCQVEQGEVRFCALRWATSIFDSRHCASRFICMLGAADSKLDIRELALDGLFLGKDDSRSMNRTSKIEYPKIRDMLDYISKQQPKLRDSSQTREELLFPSNMFVVMIKFLLKAFEADFQQLDSVGGTSEFQSSVDTLCLLLERGLAFEGSLELHATASKALISIAFYMPEIIALRYSGKVLWLKQLLGHVDSDTRESAARLLGIACSSLSPSASSTLISELISSISGTKNLSSLQISEELLQSTIKCLVNVVNTETATLASIAMQALGHIGLRGPLPALVDSESGKLALCMVTAEKLCNTTHILDVDCNKLTLIQVLVTAAGILMVLNEKLGKILSGEDIKAIQKIVISLGHICTKERTLSSINIALDLIFSLCRSKVEDILFAAGEALSFLWGGVTVTADVILKSNYTSLSLASNFLMGDLPSALSRRSATEETKANEECLITVRDVITRKLFDDLLYSSRKEERCAGTVWLVSLTMYCGHHQKIQQLLPEIQEAFSHLLGEQNDLTQELASQGMSIVYELGDASMKKDLVNALVSTLTGSGKRKRAIKLMEDSEVFQEGAIGESLSGGKLSTYKELCSLANEMGQPDLIYKFMDLANHQASLNSKRGAAFGFSKIAKQAGEALQPHLRLLIPRLVRYQYDPDKNVQDAMGHIWKSLVEDSKKTIDEHLDLIFEDLLTQCGSRLWRSREASCLALADIIQGRKFDQVAKHLKRIWLAAFRAMDDIKETVRNSGDSLCRSLSSLTIRLCDVSLTPMSDASKTMDIVLPFFLSEGIVSKVASIQKASVGMVMKLSKGAGIAIRPHLPELVCCMLESLSSLEDQRLNYVELHAVNAGIKAEKLDNLRIAVAKDSPMWETLDLCLKAIDTKSLDLLIPRLAQMVRSGVGLNTRVGVASFISLLVQKVGADIKPFTSTLLKLMFPTVVGERSGAAKRAFASTCAIILKYATSSQAQKLIEDTAALHTGDRNAQVSCAILLKNFSHHAADVVSGYHATIFPVTFVARFEDDKDVGGIFDELWEENASSESNTLQLYAAEIVALLCEGIMSSSWSSKKKSAKAIRKLSEVLGESLSPHHHALLECLLKEVPGRIWEGKDAILYAIAALCTSCHKAISIEDSAKPDAIINLVSSACSKKSRHTVKQIIKAFGNAELFGKVFPLLCEVCNQANVTKPGQAPLPNDSMRAGEDKEEDVSAPYDKVLECITSCINVAHLSDIIDQGKNLIHVYSFALSPGLPWTVKMTVFSSVKELCSKLHQNVYNSQETSPSTDATSLVHELFYCTAPKVIECISTIKIAQVHIAASECLLEMTKLCKVASIQHQDIALKAELVHLCEVEKNEQAKSSLRKCLEILDSLEPDNMQIT</sequence>
<evidence type="ECO:0000256" key="3">
    <source>
        <dbReference type="ARBA" id="ARBA00022737"/>
    </source>
</evidence>
<dbReference type="Pfam" id="PF24492">
    <property type="entry name" value="HEAT_ECM29"/>
    <property type="match status" value="1"/>
</dbReference>
<dbReference type="InterPro" id="IPR055443">
    <property type="entry name" value="HEAT_ECM29"/>
</dbReference>
<keyword evidence="8" id="KW-1185">Reference proteome</keyword>
<dbReference type="EMBL" id="JADFTS010000007">
    <property type="protein sequence ID" value="KAF9597817.1"/>
    <property type="molecule type" value="Genomic_DNA"/>
</dbReference>
<evidence type="ECO:0000256" key="2">
    <source>
        <dbReference type="ARBA" id="ARBA00022490"/>
    </source>
</evidence>
<dbReference type="GO" id="GO:0005737">
    <property type="term" value="C:cytoplasm"/>
    <property type="evidence" value="ECO:0007669"/>
    <property type="project" value="UniProtKB-SubCell"/>
</dbReference>
<dbReference type="GO" id="GO:0060090">
    <property type="term" value="F:molecular adaptor activity"/>
    <property type="evidence" value="ECO:0007669"/>
    <property type="project" value="InterPro"/>
</dbReference>
<evidence type="ECO:0000259" key="5">
    <source>
        <dbReference type="Pfam" id="PF13001"/>
    </source>
</evidence>
<evidence type="ECO:0000313" key="7">
    <source>
        <dbReference type="EMBL" id="KAF9597817.1"/>
    </source>
</evidence>
<dbReference type="SUPFAM" id="SSF48371">
    <property type="entry name" value="ARM repeat"/>
    <property type="match status" value="3"/>
</dbReference>
<dbReference type="GO" id="GO:0000502">
    <property type="term" value="C:proteasome complex"/>
    <property type="evidence" value="ECO:0007669"/>
    <property type="project" value="UniProtKB-KW"/>
</dbReference>
<gene>
    <name evidence="7" type="ORF">IFM89_021902</name>
</gene>
<dbReference type="PANTHER" id="PTHR23346:SF19">
    <property type="entry name" value="PROTEASOME ADAPTER AND SCAFFOLD PROTEIN ECM29"/>
    <property type="match status" value="1"/>
</dbReference>
<dbReference type="Proteomes" id="UP000631114">
    <property type="component" value="Unassembled WGS sequence"/>
</dbReference>
<comment type="caution">
    <text evidence="7">The sequence shown here is derived from an EMBL/GenBank/DDBJ whole genome shotgun (WGS) entry which is preliminary data.</text>
</comment>
<dbReference type="Pfam" id="PF23731">
    <property type="entry name" value="ARM_ECM29_C"/>
    <property type="match status" value="1"/>
</dbReference>
<keyword evidence="4" id="KW-0647">Proteasome</keyword>
<dbReference type="InterPro" id="IPR011989">
    <property type="entry name" value="ARM-like"/>
</dbReference>
<dbReference type="InterPro" id="IPR016024">
    <property type="entry name" value="ARM-type_fold"/>
</dbReference>
<name>A0A835LMC4_9MAGN</name>
<feature type="domain" description="Proteasome component Ecm29 N-terminal" evidence="5">
    <location>
        <begin position="22"/>
        <end position="503"/>
    </location>
</feature>
<proteinExistence type="predicted"/>
<dbReference type="InterPro" id="IPR024372">
    <property type="entry name" value="Ecm29_N"/>
</dbReference>
<dbReference type="GO" id="GO:0043248">
    <property type="term" value="P:proteasome assembly"/>
    <property type="evidence" value="ECO:0007669"/>
    <property type="project" value="InterPro"/>
</dbReference>
<evidence type="ECO:0000256" key="4">
    <source>
        <dbReference type="ARBA" id="ARBA00022942"/>
    </source>
</evidence>
<dbReference type="PANTHER" id="PTHR23346">
    <property type="entry name" value="TRANSLATIONAL ACTIVATOR GCN1-RELATED"/>
    <property type="match status" value="1"/>
</dbReference>
<accession>A0A835LMC4</accession>
<protein>
    <recommendedName>
        <fullName evidence="9">Proteasome-associated protein ECM29 homolog</fullName>
    </recommendedName>
</protein>